<keyword evidence="3" id="KW-1185">Reference proteome</keyword>
<evidence type="ECO:0000313" key="3">
    <source>
        <dbReference type="Proteomes" id="UP000179467"/>
    </source>
</evidence>
<organism evidence="2 3">
    <name type="scientific">Edaphosphingomonas haloaromaticamans</name>
    <dbReference type="NCBI Taxonomy" id="653954"/>
    <lineage>
        <taxon>Bacteria</taxon>
        <taxon>Pseudomonadati</taxon>
        <taxon>Pseudomonadota</taxon>
        <taxon>Alphaproteobacteria</taxon>
        <taxon>Sphingomonadales</taxon>
        <taxon>Rhizorhabdaceae</taxon>
        <taxon>Edaphosphingomonas</taxon>
    </lineage>
</organism>
<gene>
    <name evidence="2" type="ORF">BHE75_01875</name>
</gene>
<evidence type="ECO:0000256" key="1">
    <source>
        <dbReference type="SAM" id="MobiDB-lite"/>
    </source>
</evidence>
<dbReference type="Proteomes" id="UP000179467">
    <property type="component" value="Unassembled WGS sequence"/>
</dbReference>
<reference evidence="2 3" key="1">
    <citation type="submission" date="2016-09" db="EMBL/GenBank/DDBJ databases">
        <title>Metabolic pathway, cell adaptation mechanisms and a novel monoxygenase revealed through proteogenomic-transcription analysis of a Sphingomonas haloaromaticamans strain degrading the fungicide ortho-phenylphenol.</title>
        <authorList>
            <person name="Perruchon C."/>
            <person name="Papadopoulou E.S."/>
            <person name="Rousidou C."/>
            <person name="Vasileiadis S."/>
            <person name="Tanou G."/>
            <person name="Amoutzias G."/>
            <person name="Molassiotis A."/>
            <person name="Karpouzas D.G."/>
        </authorList>
    </citation>
    <scope>NUCLEOTIDE SEQUENCE [LARGE SCALE GENOMIC DNA]</scope>
    <source>
        <strain evidence="2 3">P3</strain>
    </source>
</reference>
<dbReference type="RefSeq" id="WP_015460316.1">
    <property type="nucleotide sequence ID" value="NZ_MIPT01000001.1"/>
</dbReference>
<evidence type="ECO:0000313" key="2">
    <source>
        <dbReference type="EMBL" id="OHT19882.1"/>
    </source>
</evidence>
<sequence>MFGPIKRLKALSEKTDKAFKEAEEKDKDSPIDDGKPKKSEDDANAAVDAAEAVVEVAKRAVLNAIADRKGTDR</sequence>
<dbReference type="EMBL" id="MIPT01000001">
    <property type="protein sequence ID" value="OHT19882.1"/>
    <property type="molecule type" value="Genomic_DNA"/>
</dbReference>
<comment type="caution">
    <text evidence="2">The sequence shown here is derived from an EMBL/GenBank/DDBJ whole genome shotgun (WGS) entry which is preliminary data.</text>
</comment>
<accession>A0A1S1HDH7</accession>
<proteinExistence type="predicted"/>
<name>A0A1S1HDH7_9SPHN</name>
<protein>
    <submittedName>
        <fullName evidence="2">Uncharacterized protein</fullName>
    </submittedName>
</protein>
<feature type="compositionally biased region" description="Basic and acidic residues" evidence="1">
    <location>
        <begin position="16"/>
        <end position="41"/>
    </location>
</feature>
<feature type="region of interest" description="Disordered" evidence="1">
    <location>
        <begin position="16"/>
        <end position="46"/>
    </location>
</feature>
<dbReference type="AlphaFoldDB" id="A0A1S1HDH7"/>